<evidence type="ECO:0000259" key="4">
    <source>
        <dbReference type="Pfam" id="PF09718"/>
    </source>
</evidence>
<evidence type="ECO:0000256" key="2">
    <source>
        <dbReference type="SAM" id="Phobius"/>
    </source>
</evidence>
<accession>A0A3M3AQN2</accession>
<organism evidence="5 6">
    <name type="scientific">Pseudomonas amygdali pv. eriobotryae</name>
    <dbReference type="NCBI Taxonomy" id="129137"/>
    <lineage>
        <taxon>Bacteria</taxon>
        <taxon>Pseudomonadati</taxon>
        <taxon>Pseudomonadota</taxon>
        <taxon>Gammaproteobacteria</taxon>
        <taxon>Pseudomonadales</taxon>
        <taxon>Pseudomonadaceae</taxon>
        <taxon>Pseudomonas</taxon>
        <taxon>Pseudomonas amygdali</taxon>
    </lineage>
</organism>
<reference evidence="5 6" key="1">
    <citation type="submission" date="2018-08" db="EMBL/GenBank/DDBJ databases">
        <title>Recombination of ecologically and evolutionarily significant loci maintains genetic cohesion in the Pseudomonas syringae species complex.</title>
        <authorList>
            <person name="Dillon M."/>
            <person name="Thakur S."/>
            <person name="Almeida R.N.D."/>
            <person name="Weir B.S."/>
            <person name="Guttman D.S."/>
        </authorList>
    </citation>
    <scope>NUCLEOTIDE SEQUENCE [LARGE SCALE GENOMIC DNA]</scope>
    <source>
        <strain evidence="5 6">ICMP 8636</strain>
    </source>
</reference>
<feature type="transmembrane region" description="Helical" evidence="2">
    <location>
        <begin position="345"/>
        <end position="368"/>
    </location>
</feature>
<dbReference type="NCBIfam" id="TIGR01541">
    <property type="entry name" value="tape_meas_lam_C"/>
    <property type="match status" value="1"/>
</dbReference>
<dbReference type="Pfam" id="PF09718">
    <property type="entry name" value="Tape_meas_lam_C"/>
    <property type="match status" value="1"/>
</dbReference>
<comment type="caution">
    <text evidence="5">The sequence shown here is derived from an EMBL/GenBank/DDBJ whole genome shotgun (WGS) entry which is preliminary data.</text>
</comment>
<evidence type="ECO:0000256" key="1">
    <source>
        <dbReference type="SAM" id="Coils"/>
    </source>
</evidence>
<dbReference type="RefSeq" id="WP_223282935.1">
    <property type="nucleotide sequence ID" value="NZ_BMZY01000005.1"/>
</dbReference>
<sequence>MASGSLGTLTLDLIARIGGFIAPLDKAERAATKAASGIGGAADAAAGGLGSLSAAASAVAAAVSGISVGAIFSTFITNTIDAENEQVQLAAVLKSTGSAAGYTRDQLNGMADAMADATSFSGGDISQAQTALLAFTGIVGKEFPRALQSAADMASRTGSTIQQSAETIGRALDVPSAGLTALSKQGFRFTEDQKKLVDTFESVGDVASAQGIVLQGLESTYGGAAAAARDTLGGAIEVVTNSFNDLLTKSGGLDSAKEALIGISDALKTPAAADGLVLAARAAAALATVLTVRLAASAASAVAAFIAMQAGTFQVQLALARMAGVSTSAAIALTTLTTAARAASAAMAFVGGPVGVAILAASALAYFATSSSDASAGSTELAQKVDYLGQSFDGLTKNQAQYSLKGLSAEFRLQKYAVSDAQNLVNSYKQSIESFPSDGRVKEWTSGLIEQSSALDTAKQKLEALSAQMNVLNGILAAPVSIAASKVYTDLSGKIEEQILVADKKSEAEKLQARISAGLIKGLKEGEGDLLVAKQKNLDAIEASVAASRKADEDAKSEAKNAAAAAAEAIQRGNDAITGYQRQIELIDETTGAQAKATEASKVAFDTEYGKLNDISAAQKENLKGLAAELDAKKALQKANDEETKAATYLATLKNENASISAGFDMELAGTGMGDKARDRLKQDMAIQEDYTRKAADLQAQRNSGDISAELYAKETGMLSDALAERMVKQQDYYNQVDEAQSKWMEGVSDAWQNYVDAAENYSAIAADFVSGSLDDLTGGLGGVFSDVVTGAKDAGDAIADFASNMGKSVINALSDMAAQWLVYQGIQLLVGKSGQSAAATGLIANAQASSAQAALNAYASTAGIPLVGPALAPAAALAATAATAPMVAAVSASALAGMAHNGMDNIPKEGTWLLDGGERVLNPNQNRDLTKYLADKSGGAGGGGSPISISVPVTVQGQPGMSDAEAASQGRAIGESAAQQVRQVLQQEMRQGGLLWRRA</sequence>
<dbReference type="AlphaFoldDB" id="A0A3M3AQN2"/>
<proteinExistence type="predicted"/>
<dbReference type="InterPro" id="IPR006431">
    <property type="entry name" value="Phage_tape_meas_C"/>
</dbReference>
<evidence type="ECO:0000313" key="6">
    <source>
        <dbReference type="Proteomes" id="UP000272627"/>
    </source>
</evidence>
<evidence type="ECO:0000313" key="5">
    <source>
        <dbReference type="EMBL" id="RMM02760.1"/>
    </source>
</evidence>
<keyword evidence="2" id="KW-0472">Membrane</keyword>
<keyword evidence="2" id="KW-1133">Transmembrane helix</keyword>
<feature type="transmembrane region" description="Helical" evidence="2">
    <location>
        <begin position="313"/>
        <end position="333"/>
    </location>
</feature>
<keyword evidence="1" id="KW-0175">Coiled coil</keyword>
<protein>
    <submittedName>
        <fullName evidence="5">Lambda family phage tail tape measure protein</fullName>
    </submittedName>
</protein>
<gene>
    <name evidence="5" type="ORF">ALQ86_01036</name>
</gene>
<dbReference type="Pfam" id="PF06791">
    <property type="entry name" value="TMP_2"/>
    <property type="match status" value="1"/>
</dbReference>
<feature type="domain" description="Bacteriophage tail tape measure C-terminal" evidence="4">
    <location>
        <begin position="743"/>
        <end position="827"/>
    </location>
</feature>
<name>A0A3M3AQN2_PSEA0</name>
<dbReference type="EMBL" id="RBOA01000093">
    <property type="protein sequence ID" value="RMM02760.1"/>
    <property type="molecule type" value="Genomic_DNA"/>
</dbReference>
<dbReference type="Proteomes" id="UP000272627">
    <property type="component" value="Unassembled WGS sequence"/>
</dbReference>
<feature type="transmembrane region" description="Helical" evidence="2">
    <location>
        <begin position="283"/>
        <end position="307"/>
    </location>
</feature>
<keyword evidence="2" id="KW-0812">Transmembrane</keyword>
<feature type="coiled-coil region" evidence="1">
    <location>
        <begin position="448"/>
        <end position="475"/>
    </location>
</feature>
<dbReference type="InterPro" id="IPR009628">
    <property type="entry name" value="Phage_tape_measure_N"/>
</dbReference>
<evidence type="ECO:0000259" key="3">
    <source>
        <dbReference type="Pfam" id="PF06791"/>
    </source>
</evidence>
<feature type="domain" description="Bacteriophage tail tape measure N-terminal" evidence="3">
    <location>
        <begin position="47"/>
        <end position="185"/>
    </location>
</feature>